<name>A0ABR0IUH1_9PEZI</name>
<comment type="caution">
    <text evidence="1">The sequence shown here is derived from an EMBL/GenBank/DDBJ whole genome shotgun (WGS) entry which is preliminary data.</text>
</comment>
<protein>
    <submittedName>
        <fullName evidence="1">Uncharacterized protein</fullName>
    </submittedName>
</protein>
<evidence type="ECO:0000313" key="2">
    <source>
        <dbReference type="Proteomes" id="UP001357485"/>
    </source>
</evidence>
<keyword evidence="2" id="KW-1185">Reference proteome</keyword>
<organism evidence="1 2">
    <name type="scientific">Cryomyces antarcticus</name>
    <dbReference type="NCBI Taxonomy" id="329879"/>
    <lineage>
        <taxon>Eukaryota</taxon>
        <taxon>Fungi</taxon>
        <taxon>Dikarya</taxon>
        <taxon>Ascomycota</taxon>
        <taxon>Pezizomycotina</taxon>
        <taxon>Dothideomycetes</taxon>
        <taxon>Dothideomycetes incertae sedis</taxon>
        <taxon>Cryomyces</taxon>
    </lineage>
</organism>
<dbReference type="EMBL" id="JAVRRA010028169">
    <property type="protein sequence ID" value="KAK5044990.1"/>
    <property type="molecule type" value="Genomic_DNA"/>
</dbReference>
<sequence>MTFPDADALPSKTDVEQLTGLIHDFHRSYDKSKNSYETDIAVTAKAFDDRKKEAEDLVDRISEVKAYLKDVKHELRSKIEAGNQSTDAIRDTLKSLEEAFGANHTVGNDIKELVETVNREFERTHGAIEGMKVEQEQSSATLFEKHEEHKSTIVAEVLKKVDA</sequence>
<gene>
    <name evidence="1" type="ORF">LTR16_011444</name>
</gene>
<reference evidence="1 2" key="1">
    <citation type="submission" date="2023-08" db="EMBL/GenBank/DDBJ databases">
        <title>Black Yeasts Isolated from many extreme environments.</title>
        <authorList>
            <person name="Coleine C."/>
            <person name="Stajich J.E."/>
            <person name="Selbmann L."/>
        </authorList>
    </citation>
    <scope>NUCLEOTIDE SEQUENCE [LARGE SCALE GENOMIC DNA]</scope>
    <source>
        <strain evidence="1 2">CCFEE 536</strain>
    </source>
</reference>
<accession>A0ABR0IUH1</accession>
<feature type="non-terminal residue" evidence="1">
    <location>
        <position position="163"/>
    </location>
</feature>
<evidence type="ECO:0000313" key="1">
    <source>
        <dbReference type="EMBL" id="KAK5044990.1"/>
    </source>
</evidence>
<dbReference type="Proteomes" id="UP001357485">
    <property type="component" value="Unassembled WGS sequence"/>
</dbReference>
<proteinExistence type="predicted"/>